<reference evidence="1 2" key="1">
    <citation type="submission" date="2015-02" db="EMBL/GenBank/DDBJ databases">
        <title>Single-cell genomics of uncultivated deep-branching MTB reveals a conserved set of magnetosome genes.</title>
        <authorList>
            <person name="Kolinko S."/>
            <person name="Richter M."/>
            <person name="Glockner F.O."/>
            <person name="Brachmann A."/>
            <person name="Schuler D."/>
        </authorList>
    </citation>
    <scope>NUCLEOTIDE SEQUENCE [LARGE SCALE GENOMIC DNA]</scope>
    <source>
        <strain evidence="1">SKK-01</strain>
    </source>
</reference>
<proteinExistence type="predicted"/>
<protein>
    <submittedName>
        <fullName evidence="1">Uncharacterized protein</fullName>
    </submittedName>
</protein>
<name>A0A0F0CS31_9BACT</name>
<evidence type="ECO:0000313" key="1">
    <source>
        <dbReference type="EMBL" id="KJJ84316.1"/>
    </source>
</evidence>
<dbReference type="EMBL" id="JYNY01000372">
    <property type="protein sequence ID" value="KJJ84316.1"/>
    <property type="molecule type" value="Genomic_DNA"/>
</dbReference>
<comment type="caution">
    <text evidence="1">The sequence shown here is derived from an EMBL/GenBank/DDBJ whole genome shotgun (WGS) entry which is preliminary data.</text>
</comment>
<organism evidence="1 2">
    <name type="scientific">Candidatus Omnitrophus magneticus</name>
    <dbReference type="NCBI Taxonomy" id="1609969"/>
    <lineage>
        <taxon>Bacteria</taxon>
        <taxon>Pseudomonadati</taxon>
        <taxon>Candidatus Omnitrophota</taxon>
        <taxon>Candidatus Omnitrophus</taxon>
    </lineage>
</organism>
<dbReference type="AlphaFoldDB" id="A0A0F0CS31"/>
<accession>A0A0F0CS31</accession>
<dbReference type="Proteomes" id="UP000033428">
    <property type="component" value="Unassembled WGS sequence"/>
</dbReference>
<keyword evidence="2" id="KW-1185">Reference proteome</keyword>
<evidence type="ECO:0000313" key="2">
    <source>
        <dbReference type="Proteomes" id="UP000033428"/>
    </source>
</evidence>
<gene>
    <name evidence="1" type="ORF">OMAG_001779</name>
</gene>
<sequence length="205" mass="23288">MITWCSQKEMYVPKQFSQYWFFQGVSAKKEYIDGGIFITFYDQNTFLVYMSLSEKSDAGMRLTRVTMDKIPGLSFPYEITSFGYYPNDPDLSYLFTTKNTGLGSNYFLDWQIYAENPMPHKSVYPGAIYVAGTTLFGNIDLEALKNTSLNVAVKGQGKTSLTLTGNTNIVPIEPCETAVPEMPQKLYLVTAFILFGYVVYKRMAR</sequence>